<dbReference type="EMBL" id="MCIF01000002">
    <property type="protein sequence ID" value="RAQ98016.1"/>
    <property type="molecule type" value="Genomic_DNA"/>
</dbReference>
<sequence length="96" mass="10548">MSHFLKHDCRLRCALCWAVCSSLYIYADVLCKLPCLLSYRGETSTDPASFSTGAGLTGLSSLPNGKVSQGISTLQTDRLACQDNGRLLPYRQSQMR</sequence>
<comment type="caution">
    <text evidence="1">The sequence shown here is derived from an EMBL/GenBank/DDBJ whole genome shotgun (WGS) entry which is preliminary data.</text>
</comment>
<organism evidence="1 2">
    <name type="scientific">Thermogemmatispora tikiterensis</name>
    <dbReference type="NCBI Taxonomy" id="1825093"/>
    <lineage>
        <taxon>Bacteria</taxon>
        <taxon>Bacillati</taxon>
        <taxon>Chloroflexota</taxon>
        <taxon>Ktedonobacteria</taxon>
        <taxon>Thermogemmatisporales</taxon>
        <taxon>Thermogemmatisporaceae</taxon>
        <taxon>Thermogemmatispora</taxon>
    </lineage>
</organism>
<evidence type="ECO:0000313" key="2">
    <source>
        <dbReference type="Proteomes" id="UP000248706"/>
    </source>
</evidence>
<evidence type="ECO:0000313" key="1">
    <source>
        <dbReference type="EMBL" id="RAQ98016.1"/>
    </source>
</evidence>
<keyword evidence="2" id="KW-1185">Reference proteome</keyword>
<dbReference type="AlphaFoldDB" id="A0A328VK15"/>
<gene>
    <name evidence="1" type="ORF">A4R35_20925</name>
</gene>
<accession>A0A328VK15</accession>
<proteinExistence type="predicted"/>
<reference evidence="1 2" key="1">
    <citation type="submission" date="2016-08" db="EMBL/GenBank/DDBJ databases">
        <title>Analysis of Carbohydrate Active Enzymes in Thermogemmatispora T81 Reveals Carbohydrate Degradation Ability.</title>
        <authorList>
            <person name="Tomazini A."/>
            <person name="Lal S."/>
            <person name="Stott M."/>
            <person name="Henrissat B."/>
            <person name="Polikarpov I."/>
            <person name="Sparling R."/>
            <person name="Levin D.B."/>
        </authorList>
    </citation>
    <scope>NUCLEOTIDE SEQUENCE [LARGE SCALE GENOMIC DNA]</scope>
    <source>
        <strain evidence="1 2">T81</strain>
    </source>
</reference>
<dbReference type="Proteomes" id="UP000248706">
    <property type="component" value="Unassembled WGS sequence"/>
</dbReference>
<name>A0A328VK15_9CHLR</name>
<protein>
    <submittedName>
        <fullName evidence="1">Uncharacterized protein</fullName>
    </submittedName>
</protein>